<dbReference type="InterPro" id="IPR037401">
    <property type="entry name" value="SnoaL-like"/>
</dbReference>
<dbReference type="AlphaFoldDB" id="A0A1I0Q7S6"/>
<name>A0A1I0Q7S6_9BACT</name>
<protein>
    <submittedName>
        <fullName evidence="2">SnoaL-like domain-containing protein</fullName>
    </submittedName>
</protein>
<evidence type="ECO:0000313" key="3">
    <source>
        <dbReference type="Proteomes" id="UP000199310"/>
    </source>
</evidence>
<dbReference type="RefSeq" id="WP_089892045.1">
    <property type="nucleotide sequence ID" value="NZ_FOJG01000001.1"/>
</dbReference>
<gene>
    <name evidence="2" type="ORF">SAMN04488122_1289</name>
</gene>
<keyword evidence="3" id="KW-1185">Reference proteome</keyword>
<organism evidence="2 3">
    <name type="scientific">Chitinophaga arvensicola</name>
    <dbReference type="NCBI Taxonomy" id="29529"/>
    <lineage>
        <taxon>Bacteria</taxon>
        <taxon>Pseudomonadati</taxon>
        <taxon>Bacteroidota</taxon>
        <taxon>Chitinophagia</taxon>
        <taxon>Chitinophagales</taxon>
        <taxon>Chitinophagaceae</taxon>
        <taxon>Chitinophaga</taxon>
    </lineage>
</organism>
<dbReference type="SUPFAM" id="SSF54427">
    <property type="entry name" value="NTF2-like"/>
    <property type="match status" value="1"/>
</dbReference>
<dbReference type="EMBL" id="FOJG01000001">
    <property type="protein sequence ID" value="SEW23050.1"/>
    <property type="molecule type" value="Genomic_DNA"/>
</dbReference>
<proteinExistence type="predicted"/>
<sequence>MDHLSQIGEAWLQAWNSHNIDDIMLHYDDNILFYSPVIRQLTNDPEGCIRGKEALKAYFLKGLAAYPDLHFELYHILEGINSLVLYYKSINNKLSAEMMVINEKGLVTEVRAHYK</sequence>
<accession>A0A1I0Q7S6</accession>
<evidence type="ECO:0000313" key="2">
    <source>
        <dbReference type="EMBL" id="SEW23050.1"/>
    </source>
</evidence>
<reference evidence="3" key="1">
    <citation type="submission" date="2016-10" db="EMBL/GenBank/DDBJ databases">
        <authorList>
            <person name="Varghese N."/>
            <person name="Submissions S."/>
        </authorList>
    </citation>
    <scope>NUCLEOTIDE SEQUENCE [LARGE SCALE GENOMIC DNA]</scope>
    <source>
        <strain evidence="3">DSM 3695</strain>
    </source>
</reference>
<dbReference type="Gene3D" id="3.10.450.50">
    <property type="match status" value="1"/>
</dbReference>
<dbReference type="InterPro" id="IPR032710">
    <property type="entry name" value="NTF2-like_dom_sf"/>
</dbReference>
<dbReference type="Proteomes" id="UP000199310">
    <property type="component" value="Unassembled WGS sequence"/>
</dbReference>
<dbReference type="Pfam" id="PF12680">
    <property type="entry name" value="SnoaL_2"/>
    <property type="match status" value="1"/>
</dbReference>
<evidence type="ECO:0000259" key="1">
    <source>
        <dbReference type="Pfam" id="PF12680"/>
    </source>
</evidence>
<feature type="domain" description="SnoaL-like" evidence="1">
    <location>
        <begin position="9"/>
        <end position="83"/>
    </location>
</feature>
<dbReference type="STRING" id="29529.SAMN04488122_1289"/>
<dbReference type="OrthoDB" id="333383at2"/>